<dbReference type="AlphaFoldDB" id="A0A1I7VW70"/>
<accession>A0A1I7VW70</accession>
<dbReference type="EMBL" id="JH712391">
    <property type="protein sequence ID" value="EFO20870.2"/>
    <property type="molecule type" value="Genomic_DNA"/>
</dbReference>
<evidence type="ECO:0000313" key="2">
    <source>
        <dbReference type="Proteomes" id="UP000095285"/>
    </source>
</evidence>
<accession>A0A1S0TVN7</accession>
<dbReference type="Proteomes" id="UP000095285">
    <property type="component" value="Unassembled WGS sequence"/>
</dbReference>
<name>A0A1I7VW70_LOALO</name>
<keyword evidence="2" id="KW-1185">Reference proteome</keyword>
<dbReference type="GeneID" id="9945042"/>
<dbReference type="KEGG" id="loa:LOAG_07618"/>
<dbReference type="OMA" id="KMLAYFC"/>
<dbReference type="RefSeq" id="XP_003143199.2">
    <property type="nucleotide sequence ID" value="XM_003143151.2"/>
</dbReference>
<protein>
    <submittedName>
        <fullName evidence="3">Tub domain-containing protein</fullName>
    </submittedName>
</protein>
<dbReference type="WBParaSite" id="EN70_6943">
    <property type="protein sequence ID" value="EN70_6943"/>
    <property type="gene ID" value="EN70_6943"/>
</dbReference>
<sequence>MHRERLNFESRSVSFPSAQHKGSFKRNSVRALKNTYRRPGGLEMILASVDDSLVLLSDLITTTRINDANLRNREQLTDNDLDWKNEKKVGNYDGLVEKSLSQSDSPETAKIDLTGEEIIQWLGGLPIINPNKMLAYFCGATDQETRNILPGREPYQIFSFTQKRQTNGQIINENSIHKLTIMRHIVLNTSEVLIYPIEGSRARYTICDVYGRIPTFWVFLIDFTTFHRQSA</sequence>
<dbReference type="OrthoDB" id="5846678at2759"/>
<evidence type="ECO:0000313" key="1">
    <source>
        <dbReference type="EMBL" id="EFO20870.2"/>
    </source>
</evidence>
<dbReference type="CTD" id="9945042"/>
<proteinExistence type="predicted"/>
<reference evidence="1 2" key="1">
    <citation type="submission" date="2012-04" db="EMBL/GenBank/DDBJ databases">
        <title>The Genome Sequence of Loa loa.</title>
        <authorList>
            <consortium name="The Broad Institute Genome Sequencing Platform"/>
            <consortium name="Broad Institute Genome Sequencing Center for Infectious Disease"/>
            <person name="Nutman T.B."/>
            <person name="Fink D.L."/>
            <person name="Russ C."/>
            <person name="Young S."/>
            <person name="Zeng Q."/>
            <person name="Gargeya S."/>
            <person name="Alvarado L."/>
            <person name="Berlin A."/>
            <person name="Chapman S.B."/>
            <person name="Chen Z."/>
            <person name="Freedman E."/>
            <person name="Gellesch M."/>
            <person name="Goldberg J."/>
            <person name="Griggs A."/>
            <person name="Gujja S."/>
            <person name="Heilman E.R."/>
            <person name="Heiman D."/>
            <person name="Howarth C."/>
            <person name="Mehta T."/>
            <person name="Neiman D."/>
            <person name="Pearson M."/>
            <person name="Roberts A."/>
            <person name="Saif S."/>
            <person name="Shea T."/>
            <person name="Shenoy N."/>
            <person name="Sisk P."/>
            <person name="Stolte C."/>
            <person name="Sykes S."/>
            <person name="White J."/>
            <person name="Yandava C."/>
            <person name="Haas B."/>
            <person name="Henn M.R."/>
            <person name="Nusbaum C."/>
            <person name="Birren B."/>
        </authorList>
    </citation>
    <scope>NUCLEOTIDE SEQUENCE [LARGE SCALE GENOMIC DNA]</scope>
</reference>
<reference evidence="3" key="2">
    <citation type="submission" date="2016-11" db="UniProtKB">
        <authorList>
            <consortium name="WormBaseParasite"/>
        </authorList>
    </citation>
    <scope>IDENTIFICATION</scope>
</reference>
<organism evidence="2 3">
    <name type="scientific">Loa loa</name>
    <name type="common">Eye worm</name>
    <name type="synonym">Filaria loa</name>
    <dbReference type="NCBI Taxonomy" id="7209"/>
    <lineage>
        <taxon>Eukaryota</taxon>
        <taxon>Metazoa</taxon>
        <taxon>Ecdysozoa</taxon>
        <taxon>Nematoda</taxon>
        <taxon>Chromadorea</taxon>
        <taxon>Rhabditida</taxon>
        <taxon>Spirurina</taxon>
        <taxon>Spiruromorpha</taxon>
        <taxon>Filarioidea</taxon>
        <taxon>Onchocercidae</taxon>
        <taxon>Loa</taxon>
    </lineage>
</organism>
<gene>
    <name evidence="1 3" type="ORF">LOAG_07618</name>
</gene>
<evidence type="ECO:0000313" key="3">
    <source>
        <dbReference type="WBParaSite" id="EN70_6943"/>
    </source>
</evidence>